<dbReference type="EMBL" id="JAPMOS010000022">
    <property type="protein sequence ID" value="KAJ4459174.1"/>
    <property type="molecule type" value="Genomic_DNA"/>
</dbReference>
<comment type="caution">
    <text evidence="1">The sequence shown here is derived from an EMBL/GenBank/DDBJ whole genome shotgun (WGS) entry which is preliminary data.</text>
</comment>
<dbReference type="CDD" id="cd22884">
    <property type="entry name" value="TOM22"/>
    <property type="match status" value="1"/>
</dbReference>
<keyword evidence="2" id="KW-1185">Reference proteome</keyword>
<protein>
    <submittedName>
        <fullName evidence="1">Uncharacterized protein</fullName>
    </submittedName>
</protein>
<reference evidence="1" key="1">
    <citation type="journal article" date="2022" name="bioRxiv">
        <title>Genomics of Preaxostyla Flagellates Illuminates Evolutionary Transitions and the Path Towards Mitochondrial Loss.</title>
        <authorList>
            <person name="Novak L.V.F."/>
            <person name="Treitli S.C."/>
            <person name="Pyrih J."/>
            <person name="Halakuc P."/>
            <person name="Pipaliya S.V."/>
            <person name="Vacek V."/>
            <person name="Brzon O."/>
            <person name="Soukal P."/>
            <person name="Eme L."/>
            <person name="Dacks J.B."/>
            <person name="Karnkowska A."/>
            <person name="Elias M."/>
            <person name="Hampl V."/>
        </authorList>
    </citation>
    <scope>NUCLEOTIDE SEQUENCE</scope>
    <source>
        <strain evidence="1">RCP-MX</strain>
    </source>
</reference>
<proteinExistence type="predicted"/>
<dbReference type="Proteomes" id="UP001141327">
    <property type="component" value="Unassembled WGS sequence"/>
</dbReference>
<accession>A0ABQ8UIW8</accession>
<gene>
    <name evidence="1" type="ORF">PAPYR_4978</name>
</gene>
<organism evidence="1 2">
    <name type="scientific">Paratrimastix pyriformis</name>
    <dbReference type="NCBI Taxonomy" id="342808"/>
    <lineage>
        <taxon>Eukaryota</taxon>
        <taxon>Metamonada</taxon>
        <taxon>Preaxostyla</taxon>
        <taxon>Paratrimastigidae</taxon>
        <taxon>Paratrimastix</taxon>
    </lineage>
</organism>
<evidence type="ECO:0000313" key="1">
    <source>
        <dbReference type="EMBL" id="KAJ4459174.1"/>
    </source>
</evidence>
<sequence>MSLHYCIHHLCLPASCSAMRRFCVSIALIQIVHLINRRNGDRNSPIFDQPPEGPDDAGKFLRRAVAHVSKPQNCLGAVGYGTINCFVPQRGTNNWASKHIFSAQGLVEPLRIQLSQSPGKDHSQQFRSIFDQTPEEENFYKKANESWWVRSTFGASISKAAQSTWHAINLVAEKTKKPRNIIGQSAWVASTALIVLGIPAIVELERDRRWAFVEQSLGLLDEKH</sequence>
<name>A0ABQ8UIW8_9EUKA</name>
<evidence type="ECO:0000313" key="2">
    <source>
        <dbReference type="Proteomes" id="UP001141327"/>
    </source>
</evidence>